<dbReference type="FunFam" id="3.90.1530.30:FF:000001">
    <property type="entry name" value="Chromosome partitioning protein ParB"/>
    <property type="match status" value="1"/>
</dbReference>
<comment type="similarity">
    <text evidence="2">Belongs to the ParB family.</text>
</comment>
<dbReference type="InterPro" id="IPR036086">
    <property type="entry name" value="ParB/Sulfiredoxin_sf"/>
</dbReference>
<evidence type="ECO:0000313" key="8">
    <source>
        <dbReference type="Proteomes" id="UP000660861"/>
    </source>
</evidence>
<reference evidence="7" key="1">
    <citation type="submission" date="2020-08" db="EMBL/GenBank/DDBJ databases">
        <title>Genome public.</title>
        <authorList>
            <person name="Liu C."/>
            <person name="Sun Q."/>
        </authorList>
    </citation>
    <scope>NUCLEOTIDE SEQUENCE</scope>
    <source>
        <strain evidence="7">NSJ-54</strain>
    </source>
</reference>
<dbReference type="Gene3D" id="1.10.10.2830">
    <property type="match status" value="1"/>
</dbReference>
<dbReference type="SUPFAM" id="SSF110849">
    <property type="entry name" value="ParB/Sulfiredoxin"/>
    <property type="match status" value="1"/>
</dbReference>
<dbReference type="GO" id="GO:0009295">
    <property type="term" value="C:nucleoid"/>
    <property type="evidence" value="ECO:0007669"/>
    <property type="project" value="UniProtKB-SubCell"/>
</dbReference>
<dbReference type="GO" id="GO:0005694">
    <property type="term" value="C:chromosome"/>
    <property type="evidence" value="ECO:0007669"/>
    <property type="project" value="TreeGrafter"/>
</dbReference>
<feature type="compositionally biased region" description="Polar residues" evidence="5">
    <location>
        <begin position="17"/>
        <end position="28"/>
    </location>
</feature>
<name>A0A926EB51_9FIRM</name>
<dbReference type="FunFam" id="1.10.10.2830:FF:000001">
    <property type="entry name" value="Chromosome partitioning protein ParB"/>
    <property type="match status" value="1"/>
</dbReference>
<feature type="compositionally biased region" description="Gly residues" evidence="5">
    <location>
        <begin position="1"/>
        <end position="10"/>
    </location>
</feature>
<dbReference type="Gene3D" id="3.90.1530.30">
    <property type="match status" value="1"/>
</dbReference>
<evidence type="ECO:0000259" key="6">
    <source>
        <dbReference type="SMART" id="SM00470"/>
    </source>
</evidence>
<dbReference type="EMBL" id="JACRTC010000004">
    <property type="protein sequence ID" value="MBC8570652.1"/>
    <property type="molecule type" value="Genomic_DNA"/>
</dbReference>
<dbReference type="Pfam" id="PF17762">
    <property type="entry name" value="HTH_ParB"/>
    <property type="match status" value="1"/>
</dbReference>
<evidence type="ECO:0000256" key="3">
    <source>
        <dbReference type="ARBA" id="ARBA00022829"/>
    </source>
</evidence>
<dbReference type="InterPro" id="IPR004437">
    <property type="entry name" value="ParB/RepB/Spo0J"/>
</dbReference>
<organism evidence="7 8">
    <name type="scientific">Zongyangia hominis</name>
    <dbReference type="NCBI Taxonomy" id="2763677"/>
    <lineage>
        <taxon>Bacteria</taxon>
        <taxon>Bacillati</taxon>
        <taxon>Bacillota</taxon>
        <taxon>Clostridia</taxon>
        <taxon>Eubacteriales</taxon>
        <taxon>Oscillospiraceae</taxon>
        <taxon>Zongyangia</taxon>
    </lineage>
</organism>
<dbReference type="Pfam" id="PF02195">
    <property type="entry name" value="ParB_N"/>
    <property type="match status" value="1"/>
</dbReference>
<dbReference type="GO" id="GO:0007059">
    <property type="term" value="P:chromosome segregation"/>
    <property type="evidence" value="ECO:0007669"/>
    <property type="project" value="UniProtKB-KW"/>
</dbReference>
<dbReference type="SMART" id="SM00470">
    <property type="entry name" value="ParB"/>
    <property type="match status" value="1"/>
</dbReference>
<feature type="region of interest" description="Disordered" evidence="5">
    <location>
        <begin position="1"/>
        <end position="46"/>
    </location>
</feature>
<dbReference type="SUPFAM" id="SSF109709">
    <property type="entry name" value="KorB DNA-binding domain-like"/>
    <property type="match status" value="1"/>
</dbReference>
<feature type="domain" description="ParB-like N-terminal" evidence="6">
    <location>
        <begin position="28"/>
        <end position="118"/>
    </location>
</feature>
<proteinExistence type="inferred from homology"/>
<dbReference type="PANTHER" id="PTHR33375">
    <property type="entry name" value="CHROMOSOME-PARTITIONING PROTEIN PARB-RELATED"/>
    <property type="match status" value="1"/>
</dbReference>
<evidence type="ECO:0000313" key="7">
    <source>
        <dbReference type="EMBL" id="MBC8570652.1"/>
    </source>
</evidence>
<keyword evidence="3" id="KW-0159">Chromosome partition</keyword>
<dbReference type="AlphaFoldDB" id="A0A926EB51"/>
<evidence type="ECO:0000256" key="1">
    <source>
        <dbReference type="ARBA" id="ARBA00004453"/>
    </source>
</evidence>
<comment type="caution">
    <text evidence="7">The sequence shown here is derived from an EMBL/GenBank/DDBJ whole genome shotgun (WGS) entry which is preliminary data.</text>
</comment>
<dbReference type="Proteomes" id="UP000660861">
    <property type="component" value="Unassembled WGS sequence"/>
</dbReference>
<sequence>MAARKGGLGKGLEALFTDNSTGDVNSSAKLRLSQIEPNKSQPRKDFDEEALASLADSIREHGIIQPLLVRPLENGAYQLVAGERRWRAARMAGISEVPVIIKELSDQETMEIGLIENLQREDLNPIEEALGYQTLMETYEFTQDDISKRVGRSRPAVANALRLLHLPEEVMTLVRNKDLSSGHARAILALPDEETMIEIAKKAAKGRVSVRDIERMAQEKKPRKEKPTGRDSFYDEVELALSAELGRKIAIQVKNPDKDRGTITLEFYNKEELADIANRLAGTER</sequence>
<gene>
    <name evidence="7" type="ORF">H8709_07375</name>
</gene>
<dbReference type="InterPro" id="IPR003115">
    <property type="entry name" value="ParB_N"/>
</dbReference>
<dbReference type="InterPro" id="IPR050336">
    <property type="entry name" value="Chromosome_partition/occlusion"/>
</dbReference>
<dbReference type="GO" id="GO:0003677">
    <property type="term" value="F:DNA binding"/>
    <property type="evidence" value="ECO:0007669"/>
    <property type="project" value="UniProtKB-KW"/>
</dbReference>
<dbReference type="CDD" id="cd16393">
    <property type="entry name" value="SPO0J_N"/>
    <property type="match status" value="1"/>
</dbReference>
<dbReference type="NCBIfam" id="TIGR00180">
    <property type="entry name" value="parB_part"/>
    <property type="match status" value="1"/>
</dbReference>
<dbReference type="GO" id="GO:0045881">
    <property type="term" value="P:positive regulation of sporulation resulting in formation of a cellular spore"/>
    <property type="evidence" value="ECO:0007669"/>
    <property type="project" value="TreeGrafter"/>
</dbReference>
<keyword evidence="8" id="KW-1185">Reference proteome</keyword>
<dbReference type="RefSeq" id="WP_262397749.1">
    <property type="nucleotide sequence ID" value="NZ_JACRTC010000004.1"/>
</dbReference>
<evidence type="ECO:0000256" key="2">
    <source>
        <dbReference type="ARBA" id="ARBA00006295"/>
    </source>
</evidence>
<keyword evidence="4" id="KW-0238">DNA-binding</keyword>
<accession>A0A926EB51</accession>
<comment type="subcellular location">
    <subcellularLocation>
        <location evidence="1">Cytoplasm</location>
        <location evidence="1">Nucleoid</location>
    </subcellularLocation>
</comment>
<evidence type="ECO:0000256" key="5">
    <source>
        <dbReference type="SAM" id="MobiDB-lite"/>
    </source>
</evidence>
<evidence type="ECO:0000256" key="4">
    <source>
        <dbReference type="ARBA" id="ARBA00023125"/>
    </source>
</evidence>
<protein>
    <submittedName>
        <fullName evidence="7">ParB/RepB/Spo0J family partition protein</fullName>
    </submittedName>
</protein>
<dbReference type="PANTHER" id="PTHR33375:SF1">
    <property type="entry name" value="CHROMOSOME-PARTITIONING PROTEIN PARB-RELATED"/>
    <property type="match status" value="1"/>
</dbReference>
<dbReference type="InterPro" id="IPR041468">
    <property type="entry name" value="HTH_ParB/Spo0J"/>
</dbReference>